<protein>
    <submittedName>
        <fullName evidence="1">Uncharacterized protein</fullName>
    </submittedName>
</protein>
<accession>A0A286RM63</accession>
<dbReference type="EMBL" id="CP018477">
    <property type="protein sequence ID" value="ASV77040.1"/>
    <property type="molecule type" value="Genomic_DNA"/>
</dbReference>
<gene>
    <name evidence="1" type="ORF">THTE_4439</name>
</gene>
<keyword evidence="2" id="KW-1185">Reference proteome</keyword>
<dbReference type="KEGG" id="ttf:THTE_4439"/>
<organism evidence="1 2">
    <name type="scientific">Thermogutta terrifontis</name>
    <dbReference type="NCBI Taxonomy" id="1331910"/>
    <lineage>
        <taxon>Bacteria</taxon>
        <taxon>Pseudomonadati</taxon>
        <taxon>Planctomycetota</taxon>
        <taxon>Planctomycetia</taxon>
        <taxon>Pirellulales</taxon>
        <taxon>Thermoguttaceae</taxon>
        <taxon>Thermogutta</taxon>
    </lineage>
</organism>
<evidence type="ECO:0000313" key="2">
    <source>
        <dbReference type="Proteomes" id="UP000215086"/>
    </source>
</evidence>
<sequence>MPVDTMIKVLEGFNPNLVRLRQQSDQDAVRRFQTLSIPTWFD</sequence>
<proteinExistence type="predicted"/>
<reference evidence="1 2" key="1">
    <citation type="journal article" name="Front. Microbiol.">
        <title>Sugar Metabolism of the First Thermophilic Planctomycete Thermogutta terrifontis: Comparative Genomic and Transcriptomic Approaches.</title>
        <authorList>
            <person name="Elcheninov A.G."/>
            <person name="Menzel P."/>
            <person name="Gudbergsdottir S.R."/>
            <person name="Slesarev A.I."/>
            <person name="Kadnikov V.V."/>
            <person name="Krogh A."/>
            <person name="Bonch-Osmolovskaya E.A."/>
            <person name="Peng X."/>
            <person name="Kublanov I.V."/>
        </authorList>
    </citation>
    <scope>NUCLEOTIDE SEQUENCE [LARGE SCALE GENOMIC DNA]</scope>
    <source>
        <strain evidence="1 2">R1</strain>
    </source>
</reference>
<name>A0A286RM63_9BACT</name>
<evidence type="ECO:0000313" key="1">
    <source>
        <dbReference type="EMBL" id="ASV77040.1"/>
    </source>
</evidence>
<dbReference type="Proteomes" id="UP000215086">
    <property type="component" value="Chromosome"/>
</dbReference>
<dbReference type="AlphaFoldDB" id="A0A286RM63"/>